<dbReference type="PANTHER" id="PTHR43701:SF5">
    <property type="entry name" value="MEMBRANE TRANSPORTER PROTEIN-RELATED"/>
    <property type="match status" value="1"/>
</dbReference>
<feature type="transmembrane region" description="Helical" evidence="5">
    <location>
        <begin position="180"/>
        <end position="213"/>
    </location>
</feature>
<evidence type="ECO:0000256" key="4">
    <source>
        <dbReference type="ARBA" id="ARBA00023136"/>
    </source>
</evidence>
<dbReference type="InterPro" id="IPR051598">
    <property type="entry name" value="TSUP/Inactive_protease-like"/>
</dbReference>
<dbReference type="InterPro" id="IPR002781">
    <property type="entry name" value="TM_pro_TauE-like"/>
</dbReference>
<comment type="similarity">
    <text evidence="5">Belongs to the 4-toluene sulfonate uptake permease (TSUP) (TC 2.A.102) family.</text>
</comment>
<dbReference type="Proteomes" id="UP000250918">
    <property type="component" value="Unassembled WGS sequence"/>
</dbReference>
<keyword evidence="2 5" id="KW-0812">Transmembrane</keyword>
<dbReference type="PANTHER" id="PTHR43701">
    <property type="entry name" value="MEMBRANE TRANSPORTER PROTEIN MJ0441-RELATED"/>
    <property type="match status" value="1"/>
</dbReference>
<comment type="subcellular location">
    <subcellularLocation>
        <location evidence="5">Cell membrane</location>
        <topology evidence="5">Multi-pass membrane protein</topology>
    </subcellularLocation>
    <subcellularLocation>
        <location evidence="1">Membrane</location>
        <topology evidence="1">Multi-pass membrane protein</topology>
    </subcellularLocation>
</comment>
<comment type="caution">
    <text evidence="6">The sequence shown here is derived from an EMBL/GenBank/DDBJ whole genome shotgun (WGS) entry which is preliminary data.</text>
</comment>
<dbReference type="Pfam" id="PF01925">
    <property type="entry name" value="TauE"/>
    <property type="match status" value="1"/>
</dbReference>
<evidence type="ECO:0000256" key="3">
    <source>
        <dbReference type="ARBA" id="ARBA00022989"/>
    </source>
</evidence>
<dbReference type="GO" id="GO:0005886">
    <property type="term" value="C:plasma membrane"/>
    <property type="evidence" value="ECO:0007669"/>
    <property type="project" value="UniProtKB-SubCell"/>
</dbReference>
<name>A0A855X1N5_9BACT</name>
<evidence type="ECO:0000313" key="7">
    <source>
        <dbReference type="Proteomes" id="UP000250918"/>
    </source>
</evidence>
<keyword evidence="4 5" id="KW-0472">Membrane</keyword>
<sequence>MYRHASASARFRAQIRIVPRVCRGGGQCPPGYQVRRSGPAPEHHVTEVLAYIGCGVLAGLFGGYLGLGGGVVIVPFLTLAMGVDIKQAVPVSMAAIVVNSLSASSEYMKKGLVDIEIMVPLAIAMVLGMIVGSSALYFVPQQYVRLLLAVILVYSAVSLLRGQEKPAHHREQNKRTRLIIGCLLATIGGLMGGLAGVGGGIILIPLMFLLIGLPLSTARGTSSFIVGFSGAASLGVYFLSGLVNLTVAPPVMLGSVIGGKFGGKLGALAKPKIVKILLFIVLLWVSYKLVTTAIREMQ</sequence>
<feature type="transmembrane region" description="Helical" evidence="5">
    <location>
        <begin position="225"/>
        <end position="252"/>
    </location>
</feature>
<feature type="transmembrane region" description="Helical" evidence="5">
    <location>
        <begin position="48"/>
        <end position="77"/>
    </location>
</feature>
<keyword evidence="3 5" id="KW-1133">Transmembrane helix</keyword>
<keyword evidence="5" id="KW-1003">Cell membrane</keyword>
<accession>A0A855X1N5</accession>
<proteinExistence type="inferred from homology"/>
<feature type="transmembrane region" description="Helical" evidence="5">
    <location>
        <begin position="117"/>
        <end position="137"/>
    </location>
</feature>
<dbReference type="EMBL" id="PQAP01000123">
    <property type="protein sequence ID" value="PWB71160.1"/>
    <property type="molecule type" value="Genomic_DNA"/>
</dbReference>
<feature type="transmembrane region" description="Helical" evidence="5">
    <location>
        <begin position="273"/>
        <end position="294"/>
    </location>
</feature>
<organism evidence="6 7">
    <name type="scientific">candidate division GN15 bacterium</name>
    <dbReference type="NCBI Taxonomy" id="2072418"/>
    <lineage>
        <taxon>Bacteria</taxon>
        <taxon>candidate division GN15</taxon>
    </lineage>
</organism>
<protein>
    <recommendedName>
        <fullName evidence="5">Probable membrane transporter protein</fullName>
    </recommendedName>
</protein>
<dbReference type="AlphaFoldDB" id="A0A855X1N5"/>
<feature type="transmembrane region" description="Helical" evidence="5">
    <location>
        <begin position="143"/>
        <end position="160"/>
    </location>
</feature>
<evidence type="ECO:0000256" key="2">
    <source>
        <dbReference type="ARBA" id="ARBA00022692"/>
    </source>
</evidence>
<reference evidence="6 7" key="1">
    <citation type="journal article" date="2018" name="ISME J.">
        <title>A methanotrophic archaeon couples anaerobic oxidation of methane to Fe(III) reduction.</title>
        <authorList>
            <person name="Cai C."/>
            <person name="Leu A.O."/>
            <person name="Xie G.J."/>
            <person name="Guo J."/>
            <person name="Feng Y."/>
            <person name="Zhao J.X."/>
            <person name="Tyson G.W."/>
            <person name="Yuan Z."/>
            <person name="Hu S."/>
        </authorList>
    </citation>
    <scope>NUCLEOTIDE SEQUENCE [LARGE SCALE GENOMIC DNA]</scope>
    <source>
        <strain evidence="6">FeB_12</strain>
    </source>
</reference>
<gene>
    <name evidence="6" type="ORF">C3F09_08200</name>
</gene>
<evidence type="ECO:0000313" key="6">
    <source>
        <dbReference type="EMBL" id="PWB71160.1"/>
    </source>
</evidence>
<evidence type="ECO:0000256" key="1">
    <source>
        <dbReference type="ARBA" id="ARBA00004141"/>
    </source>
</evidence>
<evidence type="ECO:0000256" key="5">
    <source>
        <dbReference type="RuleBase" id="RU363041"/>
    </source>
</evidence>